<feature type="region of interest" description="Disordered" evidence="1">
    <location>
        <begin position="51"/>
        <end position="97"/>
    </location>
</feature>
<proteinExistence type="predicted"/>
<dbReference type="OrthoDB" id="3388328at2"/>
<evidence type="ECO:0000256" key="1">
    <source>
        <dbReference type="SAM" id="MobiDB-lite"/>
    </source>
</evidence>
<sequence length="329" mass="32221">MLLLGGVVAVWGAYDAVRHDTAYAVDEPGSGIVGDLLGGAGAMVDSVLSGPPAPVSGRATVDHSRARTGATREPGPVTAGRAVTREPASESDPAVRVPPADLSAAVAPVRRLVGRSTGAGSAGAVEVVAPVTRPVVAAAAPVVQAVAGTGILEPVDAVLRPVTEPIVRTLHPVLAPVLGLTGPILGQPAVPPGDPADPRPQPAGAVPTTTPGDTGHAIRMPAVIPTDPAAAPAIPSRDVTVPCRSGGERAAGAADVGRGPGRAEGRGTGGLTTLSSGSATGSAAAAAGTPTAADTSPHPWTPELASRRCASSRCDMSAQRSPQPGTRPA</sequence>
<accession>A0A317DBS8</accession>
<feature type="region of interest" description="Disordered" evidence="1">
    <location>
        <begin position="186"/>
        <end position="329"/>
    </location>
</feature>
<organism evidence="2 3">
    <name type="scientific">Micromonospora sicca</name>
    <dbReference type="NCBI Taxonomy" id="2202420"/>
    <lineage>
        <taxon>Bacteria</taxon>
        <taxon>Bacillati</taxon>
        <taxon>Actinomycetota</taxon>
        <taxon>Actinomycetes</taxon>
        <taxon>Micromonosporales</taxon>
        <taxon>Micromonosporaceae</taxon>
        <taxon>Micromonospora</taxon>
    </lineage>
</organism>
<dbReference type="EMBL" id="QGKS01000294">
    <property type="protein sequence ID" value="PWR12258.1"/>
    <property type="molecule type" value="Genomic_DNA"/>
</dbReference>
<comment type="caution">
    <text evidence="2">The sequence shown here is derived from an EMBL/GenBank/DDBJ whole genome shotgun (WGS) entry which is preliminary data.</text>
</comment>
<dbReference type="RefSeq" id="WP_109803849.1">
    <property type="nucleotide sequence ID" value="NZ_QGKS01000294.1"/>
</dbReference>
<feature type="compositionally biased region" description="Gly residues" evidence="1">
    <location>
        <begin position="258"/>
        <end position="270"/>
    </location>
</feature>
<dbReference type="Proteomes" id="UP000246050">
    <property type="component" value="Unassembled WGS sequence"/>
</dbReference>
<feature type="compositionally biased region" description="Low complexity" evidence="1">
    <location>
        <begin position="221"/>
        <end position="235"/>
    </location>
</feature>
<feature type="compositionally biased region" description="Polar residues" evidence="1">
    <location>
        <begin position="318"/>
        <end position="329"/>
    </location>
</feature>
<dbReference type="AlphaFoldDB" id="A0A317DBS8"/>
<feature type="compositionally biased region" description="Pro residues" evidence="1">
    <location>
        <begin position="189"/>
        <end position="201"/>
    </location>
</feature>
<gene>
    <name evidence="2" type="ORF">DKT69_24505</name>
</gene>
<feature type="compositionally biased region" description="Low complexity" evidence="1">
    <location>
        <begin position="271"/>
        <end position="297"/>
    </location>
</feature>
<name>A0A317DBS8_9ACTN</name>
<protein>
    <submittedName>
        <fullName evidence="2">Uncharacterized protein</fullName>
    </submittedName>
</protein>
<evidence type="ECO:0000313" key="3">
    <source>
        <dbReference type="Proteomes" id="UP000246050"/>
    </source>
</evidence>
<reference evidence="2 3" key="1">
    <citation type="submission" date="2018-05" db="EMBL/GenBank/DDBJ databases">
        <title>Micromonosporas from Atacama Desert.</title>
        <authorList>
            <person name="Carro L."/>
            <person name="Golinska P."/>
            <person name="Klenk H.-P."/>
            <person name="Goodfellow M."/>
        </authorList>
    </citation>
    <scope>NUCLEOTIDE SEQUENCE [LARGE SCALE GENOMIC DNA]</scope>
    <source>
        <strain evidence="2 3">4G51</strain>
    </source>
</reference>
<evidence type="ECO:0000313" key="2">
    <source>
        <dbReference type="EMBL" id="PWR12258.1"/>
    </source>
</evidence>